<keyword evidence="3" id="KW-1185">Reference proteome</keyword>
<sequence>MWDHDAAARRLDNLEREDQEYRSDQTARVRYYDKYLQEIGEEAAYIALQFNHPKNKAGGLKMSIPRVDMIHFDHIFRNPDGEDATIPITVDTAAFRWDGYITKASVIRDEDGVETVDIEAIHCWHHIATTALWASPFAPILAQFPRHDVKFGPVETVCLLYLVTNLMRLQAHFWDVPDRWLDAPDWAQVGSALWPIAIVPIDVWRDSSPWCAATARFDMADQTLVPLMDGTGVMLNAKFFLPEDGDEQPAPNWYVLDRPTVVIWTENKDGVVGPTGTLFDGLIAQVEEFIDDTTVVRYPKFDSQSEYEAVYGNSGPLGTFRALPHVWYLEGEYSGIGPSEIALHKPMATSVIVGGRSPGWVNAGIELVMKNLLAWLGMLIGIPGLDALYQGQLDDVFLAWMNYEDRERTRRAGPFAFREHVVTASSKAFTLDGVMSGLRGLHQTRGYTSKRVTIGDGAPYLIGKDFTLGDQIGFQVGDQLFTDYVTDMTFTDDRERGARWELTIGDGADEEDSVVKGWDRMAQFAQAIRVLATDVGADLDLIIF</sequence>
<dbReference type="InterPro" id="IPR029432">
    <property type="entry name" value="Gp28/Gp37-like_dom"/>
</dbReference>
<protein>
    <recommendedName>
        <fullName evidence="1">Gp28/Gp37-like domain-containing protein</fullName>
    </recommendedName>
</protein>
<proteinExistence type="predicted"/>
<gene>
    <name evidence="2" type="ORF">SAMN04244553_3584</name>
</gene>
<feature type="domain" description="Gp28/Gp37-like" evidence="1">
    <location>
        <begin position="29"/>
        <end position="506"/>
    </location>
</feature>
<dbReference type="EMBL" id="OBEG01000003">
    <property type="protein sequence ID" value="SNY83980.1"/>
    <property type="molecule type" value="Genomic_DNA"/>
</dbReference>
<evidence type="ECO:0000313" key="3">
    <source>
        <dbReference type="Proteomes" id="UP000219565"/>
    </source>
</evidence>
<dbReference type="RefSeq" id="WP_097245824.1">
    <property type="nucleotide sequence ID" value="NZ_OBEG01000003.1"/>
</dbReference>
<evidence type="ECO:0000313" key="2">
    <source>
        <dbReference type="EMBL" id="SNY83980.1"/>
    </source>
</evidence>
<evidence type="ECO:0000259" key="1">
    <source>
        <dbReference type="Pfam" id="PF14594"/>
    </source>
</evidence>
<dbReference type="Proteomes" id="UP000219565">
    <property type="component" value="Unassembled WGS sequence"/>
</dbReference>
<reference evidence="2 3" key="1">
    <citation type="submission" date="2017-09" db="EMBL/GenBank/DDBJ databases">
        <authorList>
            <person name="Ehlers B."/>
            <person name="Leendertz F.H."/>
        </authorList>
    </citation>
    <scope>NUCLEOTIDE SEQUENCE [LARGE SCALE GENOMIC DNA]</scope>
    <source>
        <strain evidence="2 3">DSM 45537</strain>
    </source>
</reference>
<dbReference type="OrthoDB" id="4410004at2"/>
<name>A0A285LG89_9NOCA</name>
<organism evidence="2 3">
    <name type="scientific">Nocardia amikacinitolerans</name>
    <dbReference type="NCBI Taxonomy" id="756689"/>
    <lineage>
        <taxon>Bacteria</taxon>
        <taxon>Bacillati</taxon>
        <taxon>Actinomycetota</taxon>
        <taxon>Actinomycetes</taxon>
        <taxon>Mycobacteriales</taxon>
        <taxon>Nocardiaceae</taxon>
        <taxon>Nocardia</taxon>
    </lineage>
</organism>
<accession>A0A285LG89</accession>
<dbReference type="Pfam" id="PF14594">
    <property type="entry name" value="Sipho_Gp37"/>
    <property type="match status" value="1"/>
</dbReference>
<dbReference type="AlphaFoldDB" id="A0A285LG89"/>